<proteinExistence type="predicted"/>
<dbReference type="RefSeq" id="WP_192394293.1">
    <property type="nucleotide sequence ID" value="NZ_CAJHIU010000002.1"/>
</dbReference>
<protein>
    <recommendedName>
        <fullName evidence="3">HEPN AbiU2-like domain-containing protein</fullName>
    </recommendedName>
</protein>
<evidence type="ECO:0008006" key="3">
    <source>
        <dbReference type="Google" id="ProtNLM"/>
    </source>
</evidence>
<sequence length="257" mass="30503">MRRNTATPIDALRIAPYGLTNCNLWSWDFSWGVDINLENLNKEVQRKLGRNVLLFQQIEYILKYILIYSDLSVWNSGDGLKSNLEEQKQRFSKLSLGQIAKQFIDSTFSLESDSGEEEAELNYYRVFARIRNSPFVCDIDFFNERKNELAALIDERNELIHHFLPKWNWEDYASLSKAEIYLDQQRERVFPEYELLKSVVESFHSSREELVEYIRSDEFTRVLELDYLRNSQHVARLFEFATINNREDGWAMLSSRP</sequence>
<organism evidence="1 2">
    <name type="scientific">Methylomonas fluvii</name>
    <dbReference type="NCBI Taxonomy" id="1854564"/>
    <lineage>
        <taxon>Bacteria</taxon>
        <taxon>Pseudomonadati</taxon>
        <taxon>Pseudomonadota</taxon>
        <taxon>Gammaproteobacteria</taxon>
        <taxon>Methylococcales</taxon>
        <taxon>Methylococcaceae</taxon>
        <taxon>Methylomonas</taxon>
    </lineage>
</organism>
<gene>
    <name evidence="1" type="ORF">EBB_13265</name>
</gene>
<dbReference type="EMBL" id="JACXST010000002">
    <property type="protein sequence ID" value="MBD9361479.1"/>
    <property type="molecule type" value="Genomic_DNA"/>
</dbReference>
<keyword evidence="2" id="KW-1185">Reference proteome</keyword>
<dbReference type="Proteomes" id="UP000641152">
    <property type="component" value="Unassembled WGS sequence"/>
</dbReference>
<evidence type="ECO:0000313" key="1">
    <source>
        <dbReference type="EMBL" id="MBD9361479.1"/>
    </source>
</evidence>
<reference evidence="1 2" key="1">
    <citation type="submission" date="2020-09" db="EMBL/GenBank/DDBJ databases">
        <title>Methylomonas albis sp. nov. and Methylomonas fluvii sp. nov.: Two cold-adapted methanotrophs from the River Elbe and an amended description of Methylovulum psychrotolerans strain Eb1.</title>
        <authorList>
            <person name="Bussmann I.K."/>
            <person name="Klings K.-W."/>
            <person name="Warnstedt J."/>
            <person name="Hoppert M."/>
            <person name="Saborowski A."/>
            <person name="Horn F."/>
            <person name="Liebner S."/>
        </authorList>
    </citation>
    <scope>NUCLEOTIDE SEQUENCE [LARGE SCALE GENOMIC DNA]</scope>
    <source>
        <strain evidence="1 2">EbB</strain>
    </source>
</reference>
<comment type="caution">
    <text evidence="1">The sequence shown here is derived from an EMBL/GenBank/DDBJ whole genome shotgun (WGS) entry which is preliminary data.</text>
</comment>
<accession>A0ABR9DGU8</accession>
<name>A0ABR9DGU8_9GAMM</name>
<evidence type="ECO:0000313" key="2">
    <source>
        <dbReference type="Proteomes" id="UP000641152"/>
    </source>
</evidence>